<gene>
    <name evidence="1" type="ORF">GGR13_000958</name>
</gene>
<reference evidence="1 2" key="1">
    <citation type="submission" date="2020-08" db="EMBL/GenBank/DDBJ databases">
        <title>Genomic Encyclopedia of Type Strains, Phase IV (KMG-IV): sequencing the most valuable type-strain genomes for metagenomic binning, comparative biology and taxonomic classification.</title>
        <authorList>
            <person name="Goeker M."/>
        </authorList>
    </citation>
    <scope>NUCLEOTIDE SEQUENCE [LARGE SCALE GENOMIC DNA]</scope>
    <source>
        <strain evidence="1 2">DSM 4737</strain>
    </source>
</reference>
<evidence type="ECO:0000313" key="2">
    <source>
        <dbReference type="Proteomes" id="UP000545037"/>
    </source>
</evidence>
<comment type="caution">
    <text evidence="1">The sequence shown here is derived from an EMBL/GenBank/DDBJ whole genome shotgun (WGS) entry which is preliminary data.</text>
</comment>
<dbReference type="Proteomes" id="UP000545037">
    <property type="component" value="Unassembled WGS sequence"/>
</dbReference>
<sequence>MATVQLTTSRLALRVYIEASDFATAFALASDLTARLMVIAPVRECRVYPYWKFADHFGLWLDIAPKDDKAFDAILALIAPSWEDSGPGPDRWAVWNRATHGGDPLMPAITWASVEPCG</sequence>
<dbReference type="AlphaFoldDB" id="A0A7W9CGT2"/>
<organism evidence="1 2">
    <name type="scientific">Brevundimonas variabilis</name>
    <dbReference type="NCBI Taxonomy" id="74312"/>
    <lineage>
        <taxon>Bacteria</taxon>
        <taxon>Pseudomonadati</taxon>
        <taxon>Pseudomonadota</taxon>
        <taxon>Alphaproteobacteria</taxon>
        <taxon>Caulobacterales</taxon>
        <taxon>Caulobacteraceae</taxon>
        <taxon>Brevundimonas</taxon>
    </lineage>
</organism>
<accession>A0A7W9CGT2</accession>
<name>A0A7W9CGT2_9CAUL</name>
<proteinExistence type="predicted"/>
<evidence type="ECO:0000313" key="1">
    <source>
        <dbReference type="EMBL" id="MBB5745374.1"/>
    </source>
</evidence>
<keyword evidence="2" id="KW-1185">Reference proteome</keyword>
<protein>
    <submittedName>
        <fullName evidence="1">Uncharacterized protein</fullName>
    </submittedName>
</protein>
<dbReference type="RefSeq" id="WP_183212374.1">
    <property type="nucleotide sequence ID" value="NZ_JACHOR010000002.1"/>
</dbReference>
<dbReference type="EMBL" id="JACHOR010000002">
    <property type="protein sequence ID" value="MBB5745374.1"/>
    <property type="molecule type" value="Genomic_DNA"/>
</dbReference>